<feature type="region of interest" description="Disordered" evidence="1">
    <location>
        <begin position="1"/>
        <end position="65"/>
    </location>
</feature>
<evidence type="ECO:0000256" key="1">
    <source>
        <dbReference type="SAM" id="MobiDB-lite"/>
    </source>
</evidence>
<sequence>MANASVRLDSGNSDEQKLASFTSNSTEFPQCHPVNSAKSTPVNHHIDEPAPQSKTYAAAVSSNPNQTHLPTFHKFFLAESNPSPIGSKTTINGRPTLSFSDEETRSFDRKLQICSDREVLPWHSTIP</sequence>
<dbReference type="EMBL" id="JACGWJ010000020">
    <property type="protein sequence ID" value="KAL0339494.1"/>
    <property type="molecule type" value="Genomic_DNA"/>
</dbReference>
<name>A0AAW2N6Y2_SESRA</name>
<evidence type="ECO:0000313" key="2">
    <source>
        <dbReference type="EMBL" id="KAL0339494.1"/>
    </source>
</evidence>
<organism evidence="2">
    <name type="scientific">Sesamum radiatum</name>
    <name type="common">Black benniseed</name>
    <dbReference type="NCBI Taxonomy" id="300843"/>
    <lineage>
        <taxon>Eukaryota</taxon>
        <taxon>Viridiplantae</taxon>
        <taxon>Streptophyta</taxon>
        <taxon>Embryophyta</taxon>
        <taxon>Tracheophyta</taxon>
        <taxon>Spermatophyta</taxon>
        <taxon>Magnoliopsida</taxon>
        <taxon>eudicotyledons</taxon>
        <taxon>Gunneridae</taxon>
        <taxon>Pentapetalae</taxon>
        <taxon>asterids</taxon>
        <taxon>lamiids</taxon>
        <taxon>Lamiales</taxon>
        <taxon>Pedaliaceae</taxon>
        <taxon>Sesamum</taxon>
    </lineage>
</organism>
<feature type="region of interest" description="Disordered" evidence="1">
    <location>
        <begin position="80"/>
        <end position="104"/>
    </location>
</feature>
<reference evidence="2" key="1">
    <citation type="submission" date="2020-06" db="EMBL/GenBank/DDBJ databases">
        <authorList>
            <person name="Li T."/>
            <person name="Hu X."/>
            <person name="Zhang T."/>
            <person name="Song X."/>
            <person name="Zhang H."/>
            <person name="Dai N."/>
            <person name="Sheng W."/>
            <person name="Hou X."/>
            <person name="Wei L."/>
        </authorList>
    </citation>
    <scope>NUCLEOTIDE SEQUENCE</scope>
    <source>
        <strain evidence="2">G02</strain>
        <tissue evidence="2">Leaf</tissue>
    </source>
</reference>
<feature type="compositionally biased region" description="Polar residues" evidence="1">
    <location>
        <begin position="80"/>
        <end position="99"/>
    </location>
</feature>
<feature type="compositionally biased region" description="Polar residues" evidence="1">
    <location>
        <begin position="19"/>
        <end position="28"/>
    </location>
</feature>
<protein>
    <submittedName>
        <fullName evidence="2">Uncharacterized protein</fullName>
    </submittedName>
</protein>
<dbReference type="AlphaFoldDB" id="A0AAW2N6Y2"/>
<gene>
    <name evidence="2" type="ORF">Sradi_4466200</name>
</gene>
<feature type="compositionally biased region" description="Polar residues" evidence="1">
    <location>
        <begin position="52"/>
        <end position="65"/>
    </location>
</feature>
<accession>A0AAW2N6Y2</accession>
<reference evidence="2" key="2">
    <citation type="journal article" date="2024" name="Plant">
        <title>Genomic evolution and insights into agronomic trait innovations of Sesamum species.</title>
        <authorList>
            <person name="Miao H."/>
            <person name="Wang L."/>
            <person name="Qu L."/>
            <person name="Liu H."/>
            <person name="Sun Y."/>
            <person name="Le M."/>
            <person name="Wang Q."/>
            <person name="Wei S."/>
            <person name="Zheng Y."/>
            <person name="Lin W."/>
            <person name="Duan Y."/>
            <person name="Cao H."/>
            <person name="Xiong S."/>
            <person name="Wang X."/>
            <person name="Wei L."/>
            <person name="Li C."/>
            <person name="Ma Q."/>
            <person name="Ju M."/>
            <person name="Zhao R."/>
            <person name="Li G."/>
            <person name="Mu C."/>
            <person name="Tian Q."/>
            <person name="Mei H."/>
            <person name="Zhang T."/>
            <person name="Gao T."/>
            <person name="Zhang H."/>
        </authorList>
    </citation>
    <scope>NUCLEOTIDE SEQUENCE</scope>
    <source>
        <strain evidence="2">G02</strain>
    </source>
</reference>
<comment type="caution">
    <text evidence="2">The sequence shown here is derived from an EMBL/GenBank/DDBJ whole genome shotgun (WGS) entry which is preliminary data.</text>
</comment>
<proteinExistence type="predicted"/>